<feature type="transmembrane region" description="Helical" evidence="1">
    <location>
        <begin position="49"/>
        <end position="73"/>
    </location>
</feature>
<proteinExistence type="predicted"/>
<dbReference type="Proteomes" id="UP000325395">
    <property type="component" value="Unassembled WGS sequence"/>
</dbReference>
<keyword evidence="3" id="KW-1185">Reference proteome</keyword>
<keyword evidence="1" id="KW-1133">Transmembrane helix</keyword>
<evidence type="ECO:0000313" key="2">
    <source>
        <dbReference type="EMBL" id="KAE8416692.1"/>
    </source>
</evidence>
<evidence type="ECO:0000256" key="1">
    <source>
        <dbReference type="SAM" id="Phobius"/>
    </source>
</evidence>
<organism evidence="2 3">
    <name type="scientific">Aspergillus pseudocaelatus</name>
    <dbReference type="NCBI Taxonomy" id="1825620"/>
    <lineage>
        <taxon>Eukaryota</taxon>
        <taxon>Fungi</taxon>
        <taxon>Dikarya</taxon>
        <taxon>Ascomycota</taxon>
        <taxon>Pezizomycotina</taxon>
        <taxon>Eurotiomycetes</taxon>
        <taxon>Eurotiomycetidae</taxon>
        <taxon>Eurotiales</taxon>
        <taxon>Aspergillaceae</taxon>
        <taxon>Aspergillus</taxon>
        <taxon>Aspergillus subgen. Circumdati</taxon>
    </lineage>
</organism>
<sequence>MGPWLATETQCLGFASLANRPCPASSMLEHHSSASTALPHSISPSVIDLFFFIFFNFFQHTDLLPFFLVPLLFKKKN</sequence>
<accession>A0ABQ6WHS0</accession>
<gene>
    <name evidence="2" type="ORF">BDV36DRAFT_259375</name>
</gene>
<dbReference type="EMBL" id="ML735748">
    <property type="protein sequence ID" value="KAE8416692.1"/>
    <property type="molecule type" value="Genomic_DNA"/>
</dbReference>
<name>A0ABQ6WHS0_9EURO</name>
<evidence type="ECO:0000313" key="3">
    <source>
        <dbReference type="Proteomes" id="UP000325395"/>
    </source>
</evidence>
<protein>
    <submittedName>
        <fullName evidence="2">Uncharacterized protein</fullName>
    </submittedName>
</protein>
<keyword evidence="1" id="KW-0472">Membrane</keyword>
<keyword evidence="1" id="KW-0812">Transmembrane</keyword>
<reference evidence="2 3" key="1">
    <citation type="submission" date="2019-04" db="EMBL/GenBank/DDBJ databases">
        <authorList>
            <consortium name="DOE Joint Genome Institute"/>
            <person name="Mondo S."/>
            <person name="Kjaerbolling I."/>
            <person name="Vesth T."/>
            <person name="Frisvad J.C."/>
            <person name="Nybo J.L."/>
            <person name="Theobald S."/>
            <person name="Kildgaard S."/>
            <person name="Isbrandt T."/>
            <person name="Kuo A."/>
            <person name="Sato A."/>
            <person name="Lyhne E.K."/>
            <person name="Kogle M.E."/>
            <person name="Wiebenga A."/>
            <person name="Kun R.S."/>
            <person name="Lubbers R.J."/>
            <person name="Makela M.R."/>
            <person name="Barry K."/>
            <person name="Chovatia M."/>
            <person name="Clum A."/>
            <person name="Daum C."/>
            <person name="Haridas S."/>
            <person name="He G."/>
            <person name="LaButti K."/>
            <person name="Lipzen A."/>
            <person name="Riley R."/>
            <person name="Salamov A."/>
            <person name="Simmons B.A."/>
            <person name="Magnuson J.K."/>
            <person name="Henrissat B."/>
            <person name="Mortensen U.H."/>
            <person name="Larsen T.O."/>
            <person name="Devries R.P."/>
            <person name="Grigoriev I.V."/>
            <person name="Machida M."/>
            <person name="Baker S.E."/>
            <person name="Andersen M.R."/>
            <person name="Cantor M.N."/>
            <person name="Hua S.X."/>
        </authorList>
    </citation>
    <scope>NUCLEOTIDE SEQUENCE [LARGE SCALE GENOMIC DNA]</scope>
    <source>
        <strain evidence="2 3">CBS 117616</strain>
    </source>
</reference>